<organism evidence="1">
    <name type="scientific">bioreactor metagenome</name>
    <dbReference type="NCBI Taxonomy" id="1076179"/>
    <lineage>
        <taxon>unclassified sequences</taxon>
        <taxon>metagenomes</taxon>
        <taxon>ecological metagenomes</taxon>
    </lineage>
</organism>
<comment type="caution">
    <text evidence="1">The sequence shown here is derived from an EMBL/GenBank/DDBJ whole genome shotgun (WGS) entry which is preliminary data.</text>
</comment>
<protein>
    <submittedName>
        <fullName evidence="1">Uncharacterized protein</fullName>
    </submittedName>
</protein>
<evidence type="ECO:0000313" key="1">
    <source>
        <dbReference type="EMBL" id="MPM91018.1"/>
    </source>
</evidence>
<proteinExistence type="predicted"/>
<gene>
    <name evidence="1" type="ORF">SDC9_138143</name>
</gene>
<reference evidence="1" key="1">
    <citation type="submission" date="2019-08" db="EMBL/GenBank/DDBJ databases">
        <authorList>
            <person name="Kucharzyk K."/>
            <person name="Murdoch R.W."/>
            <person name="Higgins S."/>
            <person name="Loffler F."/>
        </authorList>
    </citation>
    <scope>NUCLEOTIDE SEQUENCE</scope>
</reference>
<dbReference type="AlphaFoldDB" id="A0A645DPH2"/>
<name>A0A645DPH2_9ZZZZ</name>
<sequence length="78" mass="9050">MNSKIYVDVVTVHYKSGTIKPLFIIWENGQKYAIDKIKNVTRAASLKAGGCGIRYTCMISNQERYLFLEENKWFIEGR</sequence>
<accession>A0A645DPH2</accession>
<dbReference type="EMBL" id="VSSQ01038138">
    <property type="protein sequence ID" value="MPM91018.1"/>
    <property type="molecule type" value="Genomic_DNA"/>
</dbReference>